<dbReference type="InterPro" id="IPR023385">
    <property type="entry name" value="YopX-like_C"/>
</dbReference>
<organism evidence="2">
    <name type="scientific">marine sediment metagenome</name>
    <dbReference type="NCBI Taxonomy" id="412755"/>
    <lineage>
        <taxon>unclassified sequences</taxon>
        <taxon>metagenomes</taxon>
        <taxon>ecological metagenomes</taxon>
    </lineage>
</organism>
<reference evidence="2" key="1">
    <citation type="journal article" date="2015" name="Nature">
        <title>Complex archaea that bridge the gap between prokaryotes and eukaryotes.</title>
        <authorList>
            <person name="Spang A."/>
            <person name="Saw J.H."/>
            <person name="Jorgensen S.L."/>
            <person name="Zaremba-Niedzwiedzka K."/>
            <person name="Martijn J."/>
            <person name="Lind A.E."/>
            <person name="van Eijk R."/>
            <person name="Schleper C."/>
            <person name="Guy L."/>
            <person name="Ettema T.J."/>
        </authorList>
    </citation>
    <scope>NUCLEOTIDE SEQUENCE</scope>
</reference>
<gene>
    <name evidence="2" type="ORF">LCGC14_0827120</name>
</gene>
<feature type="domain" description="YopX protein" evidence="1">
    <location>
        <begin position="5"/>
        <end position="119"/>
    </location>
</feature>
<dbReference type="Gene3D" id="2.30.30.290">
    <property type="entry name" value="YopX-like domains"/>
    <property type="match status" value="1"/>
</dbReference>
<dbReference type="SUPFAM" id="SSF159006">
    <property type="entry name" value="YopX-like"/>
    <property type="match status" value="1"/>
</dbReference>
<dbReference type="PROSITE" id="PS51257">
    <property type="entry name" value="PROKAR_LIPOPROTEIN"/>
    <property type="match status" value="1"/>
</dbReference>
<dbReference type="AlphaFoldDB" id="A0A0F9SPG8"/>
<accession>A0A0F9SPG8</accession>
<sequence>MREIKFRARHTDAGQWWYGSSSCTDATATNTLCPLSVFWMLVEDKVLDPETVGNWTGLKDKNGVEIYEGDLLVRGVKPIPVVIKWYYSYWAYTRADGEDILTHQVEPGLLESLEVIGNISE</sequence>
<name>A0A0F9SPG8_9ZZZZ</name>
<comment type="caution">
    <text evidence="2">The sequence shown here is derived from an EMBL/GenBank/DDBJ whole genome shotgun (WGS) entry which is preliminary data.</text>
</comment>
<proteinExistence type="predicted"/>
<evidence type="ECO:0000313" key="2">
    <source>
        <dbReference type="EMBL" id="KKN31138.1"/>
    </source>
</evidence>
<protein>
    <recommendedName>
        <fullName evidence="1">YopX protein domain-containing protein</fullName>
    </recommendedName>
</protein>
<dbReference type="EMBL" id="LAZR01002354">
    <property type="protein sequence ID" value="KKN31138.1"/>
    <property type="molecule type" value="Genomic_DNA"/>
</dbReference>
<evidence type="ECO:0000259" key="1">
    <source>
        <dbReference type="Pfam" id="PF09643"/>
    </source>
</evidence>
<dbReference type="Pfam" id="PF09643">
    <property type="entry name" value="YopX"/>
    <property type="match status" value="1"/>
</dbReference>
<dbReference type="InterPro" id="IPR019096">
    <property type="entry name" value="YopX_protein"/>
</dbReference>